<dbReference type="SUPFAM" id="SSF56601">
    <property type="entry name" value="beta-lactamase/transpeptidase-like"/>
    <property type="match status" value="1"/>
</dbReference>
<organism evidence="3 4">
    <name type="scientific">Enterobacter ludwigii</name>
    <dbReference type="NCBI Taxonomy" id="299767"/>
    <lineage>
        <taxon>Bacteria</taxon>
        <taxon>Pseudomonadati</taxon>
        <taxon>Pseudomonadota</taxon>
        <taxon>Gammaproteobacteria</taxon>
        <taxon>Enterobacterales</taxon>
        <taxon>Enterobacteriaceae</taxon>
        <taxon>Enterobacter</taxon>
        <taxon>Enterobacter cloacae complex</taxon>
    </lineage>
</organism>
<dbReference type="KEGG" id="eec:EcWSU1_00891"/>
<dbReference type="Pfam" id="PF00144">
    <property type="entry name" value="Beta-lactamase"/>
    <property type="match status" value="1"/>
</dbReference>
<dbReference type="AlphaFoldDB" id="G8LP71"/>
<sequence>MGDWSPGNYAYLPMVTFFSLSLCNSGHCTVRFSSINTHYFSHSIHGCFSLKRCLLSFAALCAVSFSTAQAAQPLTAPVLASDIADRYANLIYYGSGATGMAMVVIDGNQRVFRSFGETRPGNNVHPQLDSVIRIASLTKLMTSEMLVKLLDQGVVKLDDPLSKYAPPGARVPTYQGTPITLVNLATHTSALPREQPGGAAHRDVFVWPTREQRWNYLSTATLKSAPGSQASYSNLAFDLLADALSTAAGKPYPQLFEEQITRPLGMKDTTFTPSPDQCRRLMVAEKGASPCNNTLAAIGSGGVYSTPGDMMRWMQQFLSSDFYARSHQADRMQTLIYQRSQLHRVIGMDVPGKADALGMGWVYMAPKNGRPGIIQKTGGGGGFITYMAMIPQSNVGAFVVVTRSPNTRFVNMSDGINNLVAELSANKAQVLTASIQP</sequence>
<dbReference type="InterPro" id="IPR051478">
    <property type="entry name" value="Beta-lactamase-like_AB/R"/>
</dbReference>
<dbReference type="Gene3D" id="3.40.710.10">
    <property type="entry name" value="DD-peptidase/beta-lactamase superfamily"/>
    <property type="match status" value="1"/>
</dbReference>
<comment type="similarity">
    <text evidence="1">Belongs to the beta-lactamase family.</text>
</comment>
<dbReference type="InterPro" id="IPR012338">
    <property type="entry name" value="Beta-lactam/transpept-like"/>
</dbReference>
<dbReference type="PANTHER" id="PTHR22935">
    <property type="entry name" value="PENICILLIN-BINDING PROTEIN"/>
    <property type="match status" value="1"/>
</dbReference>
<evidence type="ECO:0000259" key="2">
    <source>
        <dbReference type="Pfam" id="PF00144"/>
    </source>
</evidence>
<feature type="domain" description="Beta-lactamase-related" evidence="2">
    <location>
        <begin position="96"/>
        <end position="408"/>
    </location>
</feature>
<dbReference type="HOGENOM" id="CLU_020027_7_1_6"/>
<dbReference type="InterPro" id="IPR001466">
    <property type="entry name" value="Beta-lactam-related"/>
</dbReference>
<dbReference type="NCBIfam" id="NF007943">
    <property type="entry name" value="PRK10662.1"/>
    <property type="match status" value="1"/>
</dbReference>
<reference evidence="3 4" key="1">
    <citation type="journal article" date="2011" name="Stand. Genomic Sci.">
        <title>Complete genome of the onion pathogen Enterobacter cloacae EcWSU1.</title>
        <authorList>
            <person name="Humann J.L."/>
            <person name="Wildung M."/>
            <person name="Cheng C.H."/>
            <person name="Lee T."/>
            <person name="Stewart J.E."/>
            <person name="Drew J.C."/>
            <person name="Triplett E.W."/>
            <person name="Main D."/>
            <person name="Schroeder B.K."/>
        </authorList>
    </citation>
    <scope>NUCLEOTIDE SEQUENCE [LARGE SCALE GENOMIC DNA]</scope>
    <source>
        <strain evidence="3 4">EcWSU1</strain>
    </source>
</reference>
<name>G8LP71_9ENTR</name>
<dbReference type="PANTHER" id="PTHR22935:SF95">
    <property type="entry name" value="BETA-LACTAMASE-LIKE 1-RELATED"/>
    <property type="match status" value="1"/>
</dbReference>
<dbReference type="EMBL" id="CP002886">
    <property type="protein sequence ID" value="AEW72331.1"/>
    <property type="molecule type" value="Genomic_DNA"/>
</dbReference>
<protein>
    <submittedName>
        <fullName evidence="3">Penicillin-binding protein AmpH</fullName>
    </submittedName>
</protein>
<dbReference type="MEROPS" id="S12.012"/>
<gene>
    <name evidence="3" type="primary">ampH</name>
    <name evidence="3" type="ORF">EcWSU1_00891</name>
</gene>
<accession>G8LP71</accession>
<proteinExistence type="inferred from homology"/>
<evidence type="ECO:0000313" key="4">
    <source>
        <dbReference type="Proteomes" id="UP000007838"/>
    </source>
</evidence>
<dbReference type="eggNOG" id="COG1680">
    <property type="taxonomic scope" value="Bacteria"/>
</dbReference>
<evidence type="ECO:0000256" key="1">
    <source>
        <dbReference type="ARBA" id="ARBA00038473"/>
    </source>
</evidence>
<dbReference type="Proteomes" id="UP000007838">
    <property type="component" value="Chromosome"/>
</dbReference>
<evidence type="ECO:0000313" key="3">
    <source>
        <dbReference type="EMBL" id="AEW72331.1"/>
    </source>
</evidence>